<name>A0A0V0H1S4_SOLCH</name>
<keyword evidence="1" id="KW-0472">Membrane</keyword>
<feature type="transmembrane region" description="Helical" evidence="1">
    <location>
        <begin position="62"/>
        <end position="79"/>
    </location>
</feature>
<protein>
    <submittedName>
        <fullName evidence="2">Putative ovule protein</fullName>
    </submittedName>
</protein>
<keyword evidence="1" id="KW-1133">Transmembrane helix</keyword>
<reference evidence="2" key="1">
    <citation type="submission" date="2015-12" db="EMBL/GenBank/DDBJ databases">
        <title>Gene expression during late stages of embryo sac development: a critical building block for successful pollen-pistil interactions.</title>
        <authorList>
            <person name="Liu Y."/>
            <person name="Joly V."/>
            <person name="Sabar M."/>
            <person name="Matton D.P."/>
        </authorList>
    </citation>
    <scope>NUCLEOTIDE SEQUENCE</scope>
</reference>
<evidence type="ECO:0000256" key="1">
    <source>
        <dbReference type="SAM" id="Phobius"/>
    </source>
</evidence>
<accession>A0A0V0H1S4</accession>
<dbReference type="EMBL" id="GEDG01028127">
    <property type="protein sequence ID" value="JAP13387.1"/>
    <property type="molecule type" value="Transcribed_RNA"/>
</dbReference>
<evidence type="ECO:0000313" key="2">
    <source>
        <dbReference type="EMBL" id="JAP13387.1"/>
    </source>
</evidence>
<dbReference type="AlphaFoldDB" id="A0A0V0H1S4"/>
<sequence length="87" mass="10219">MQETEAAITSHTVSPHQDTDWIISMPKLVSPEIETSSSLSLYVHFINSQHRKTHTQKKDRDLRAYMLNPFWFFQFLLFLKQGLLVVL</sequence>
<keyword evidence="1" id="KW-0812">Transmembrane</keyword>
<proteinExistence type="predicted"/>
<organism evidence="2">
    <name type="scientific">Solanum chacoense</name>
    <name type="common">Chaco potato</name>
    <dbReference type="NCBI Taxonomy" id="4108"/>
    <lineage>
        <taxon>Eukaryota</taxon>
        <taxon>Viridiplantae</taxon>
        <taxon>Streptophyta</taxon>
        <taxon>Embryophyta</taxon>
        <taxon>Tracheophyta</taxon>
        <taxon>Spermatophyta</taxon>
        <taxon>Magnoliopsida</taxon>
        <taxon>eudicotyledons</taxon>
        <taxon>Gunneridae</taxon>
        <taxon>Pentapetalae</taxon>
        <taxon>asterids</taxon>
        <taxon>lamiids</taxon>
        <taxon>Solanales</taxon>
        <taxon>Solanaceae</taxon>
        <taxon>Solanoideae</taxon>
        <taxon>Solaneae</taxon>
        <taxon>Solanum</taxon>
    </lineage>
</organism>